<feature type="binding site" evidence="10">
    <location>
        <position position="659"/>
    </location>
    <ligand>
        <name>Zn(2+)</name>
        <dbReference type="ChEBI" id="CHEBI:29105"/>
        <note>catalytic</note>
    </ligand>
</feature>
<comment type="catalytic activity">
    <reaction evidence="10">
        <text>5-methyltetrahydropteroyltri-L-glutamate + L-homocysteine = tetrahydropteroyltri-L-glutamate + L-methionine</text>
        <dbReference type="Rhea" id="RHEA:21196"/>
        <dbReference type="ChEBI" id="CHEBI:57844"/>
        <dbReference type="ChEBI" id="CHEBI:58140"/>
        <dbReference type="ChEBI" id="CHEBI:58199"/>
        <dbReference type="ChEBI" id="CHEBI:58207"/>
        <dbReference type="EC" id="2.1.1.14"/>
    </reaction>
</comment>
<dbReference type="InterPro" id="IPR013215">
    <property type="entry name" value="Cbl-indep_Met_Synth_N"/>
</dbReference>
<feature type="binding site" evidence="10 11">
    <location>
        <position position="615"/>
    </location>
    <ligand>
        <name>L-homocysteine</name>
        <dbReference type="ChEBI" id="CHEBI:58199"/>
    </ligand>
</feature>
<evidence type="ECO:0000259" key="15">
    <source>
        <dbReference type="Pfam" id="PF08267"/>
    </source>
</evidence>
<dbReference type="GO" id="GO:0008270">
    <property type="term" value="F:zinc ion binding"/>
    <property type="evidence" value="ECO:0007669"/>
    <property type="project" value="InterPro"/>
</dbReference>
<keyword evidence="17" id="KW-1185">Reference proteome</keyword>
<accession>A0A5D4H9U4</accession>
<feature type="binding site" evidence="10 11">
    <location>
        <position position="577"/>
    </location>
    <ligand>
        <name>5-methyltetrahydropteroyltri-L-glutamate</name>
        <dbReference type="ChEBI" id="CHEBI:58207"/>
    </ligand>
</feature>
<dbReference type="Gene3D" id="3.20.20.210">
    <property type="match status" value="2"/>
</dbReference>
<feature type="binding site" evidence="12">
    <location>
        <position position="681"/>
    </location>
    <ligand>
        <name>Zn(2+)</name>
        <dbReference type="ChEBI" id="CHEBI:29105"/>
        <label>1</label>
        <note>catalytic</note>
    </ligand>
</feature>
<dbReference type="NCBIfam" id="TIGR01371">
    <property type="entry name" value="met_syn_B12ind"/>
    <property type="match status" value="1"/>
</dbReference>
<dbReference type="Pfam" id="PF08267">
    <property type="entry name" value="Meth_synt_1"/>
    <property type="match status" value="1"/>
</dbReference>
<keyword evidence="10" id="KW-0677">Repeat</keyword>
<evidence type="ECO:0000256" key="8">
    <source>
        <dbReference type="ARBA" id="ARBA00022833"/>
    </source>
</evidence>
<feature type="binding site" evidence="10">
    <location>
        <position position="743"/>
    </location>
    <ligand>
        <name>Zn(2+)</name>
        <dbReference type="ChEBI" id="CHEBI:29105"/>
        <note>catalytic</note>
    </ligand>
</feature>
<feature type="binding site" evidence="12">
    <location>
        <position position="657"/>
    </location>
    <ligand>
        <name>Zn(2+)</name>
        <dbReference type="ChEBI" id="CHEBI:29105"/>
        <label>1</label>
        <note>catalytic</note>
    </ligand>
</feature>
<dbReference type="UniPathway" id="UPA00051">
    <property type="reaction ID" value="UER00082"/>
</dbReference>
<evidence type="ECO:0000313" key="16">
    <source>
        <dbReference type="EMBL" id="TYR37013.1"/>
    </source>
</evidence>
<dbReference type="NCBIfam" id="NF003556">
    <property type="entry name" value="PRK05222.1"/>
    <property type="match status" value="1"/>
</dbReference>
<organism evidence="16 17">
    <name type="scientific">Sphingobacterium phlebotomi</name>
    <dbReference type="NCBI Taxonomy" id="2605433"/>
    <lineage>
        <taxon>Bacteria</taxon>
        <taxon>Pseudomonadati</taxon>
        <taxon>Bacteroidota</taxon>
        <taxon>Sphingobacteriia</taxon>
        <taxon>Sphingobacteriales</taxon>
        <taxon>Sphingobacteriaceae</taxon>
        <taxon>Sphingobacterium</taxon>
    </lineage>
</organism>
<keyword evidence="8 10" id="KW-0862">Zinc</keyword>
<dbReference type="InterPro" id="IPR002629">
    <property type="entry name" value="Met_Synth_C/arc"/>
</dbReference>
<evidence type="ECO:0000259" key="14">
    <source>
        <dbReference type="Pfam" id="PF01717"/>
    </source>
</evidence>
<dbReference type="CDD" id="cd03312">
    <property type="entry name" value="CIMS_N_terminal_like"/>
    <property type="match status" value="1"/>
</dbReference>
<evidence type="ECO:0000256" key="11">
    <source>
        <dbReference type="PIRSR" id="PIRSR000382-1"/>
    </source>
</evidence>
<dbReference type="Pfam" id="PF01717">
    <property type="entry name" value="Meth_synt_2"/>
    <property type="match status" value="1"/>
</dbReference>
<feature type="binding site" evidence="10">
    <location>
        <position position="621"/>
    </location>
    <ligand>
        <name>5-methyltetrahydropteroyltri-L-glutamate</name>
        <dbReference type="ChEBI" id="CHEBI:58207"/>
    </ligand>
</feature>
<dbReference type="RefSeq" id="WP_148918599.1">
    <property type="nucleotide sequence ID" value="NZ_VTAV01000003.1"/>
</dbReference>
<evidence type="ECO:0000256" key="7">
    <source>
        <dbReference type="ARBA" id="ARBA00022723"/>
    </source>
</evidence>
<dbReference type="CDD" id="cd03311">
    <property type="entry name" value="CIMS_C_terminal_like"/>
    <property type="match status" value="1"/>
</dbReference>
<evidence type="ECO:0000256" key="5">
    <source>
        <dbReference type="ARBA" id="ARBA00022605"/>
    </source>
</evidence>
<dbReference type="EMBL" id="VTAV01000003">
    <property type="protein sequence ID" value="TYR37013.1"/>
    <property type="molecule type" value="Genomic_DNA"/>
</dbReference>
<comment type="function">
    <text evidence="1 10">Catalyzes the transfer of a methyl group from 5-methyltetrahydrofolate to homocysteine resulting in methionine formation.</text>
</comment>
<feature type="binding site" evidence="10 11">
    <location>
        <begin position="447"/>
        <end position="449"/>
    </location>
    <ligand>
        <name>L-methionine</name>
        <dbReference type="ChEBI" id="CHEBI:57844"/>
    </ligand>
</feature>
<keyword evidence="9 10" id="KW-0486">Methionine biosynthesis</keyword>
<feature type="active site" description="Proton donor" evidence="10 13">
    <location>
        <position position="711"/>
    </location>
</feature>
<dbReference type="PIRSF" id="PIRSF000382">
    <property type="entry name" value="MeTrfase_B12_ind"/>
    <property type="match status" value="1"/>
</dbReference>
<feature type="binding site" evidence="12">
    <location>
        <position position="743"/>
    </location>
    <ligand>
        <name>Zn(2+)</name>
        <dbReference type="ChEBI" id="CHEBI:29105"/>
        <label>1</label>
        <note>catalytic</note>
    </ligand>
</feature>
<sequence length="770" mass="86670">MLLTNNLGYPRVGAFRELKKANEAYWAKKISAEELLQAGLKIREGNWKTQQEAGIDLIPSNDFSFYDQVLDLSLTVGAIPARYNSLLNKIDRQYNLDLYFAMARGFQEEGVDVTAMEMTKWFDTNYHYLVPEFTKDQAFKLTSEKFLNEYNEAKSLGVETKPVLIGPITYLLVGKEKEEGFNRIDLIDRLLPVYEEILGKLADAGAQYVQIDEPFLALDIDDATRALYGKVFEKLAVAAKGIKLIVATYFEALGDNEETAVNLPVHALHLDLVRGENQLDTVLSKVPASLTLSLGVVEGRNIWKNDYEKSLVKIKQAVDALGADRVWVAPSSSLLHVPFDLDNEDNEESLPAEVKNWLAFAKQKLAEVKDLAVLADGEVDAKTAERFEANKAAAESRRTSPLIHRPDVKERTANITDDDATRTSPFSARKAAQQAKFNLPAFATTTIGSFPQTKDVRKWRADLKKGTITQEQYDKEIAEETERTIRLQEDLDIDVLVHGEFERNDMVEYFGEQLAGYAFTKNGWVQSYGSRCVKPPIIYGDVYRPADMTVRWSAYAQSLTNRPVKGMLTGPVTILQWSFVRNDQPRSTTTYQIALAILDEVQALEKEGIKIIQIDEPAIREGLPLRKADQQDYLNWAVRAFRVSSSNVEDDTQIHTHMCYSEFNDIIEDIAAMDADVITIETSRSQMELLDAFAGDFKYPNDIGPGVYDIHSPRVPSTEEMVHLLRKAKAVVPAEQLWVNPDCGLKTRAWPETKAALESMVEAAKILRAE</sequence>
<evidence type="ECO:0000256" key="10">
    <source>
        <dbReference type="HAMAP-Rule" id="MF_00172"/>
    </source>
</evidence>
<evidence type="ECO:0000256" key="6">
    <source>
        <dbReference type="ARBA" id="ARBA00022679"/>
    </source>
</evidence>
<dbReference type="FunFam" id="3.20.20.210:FF:000003">
    <property type="entry name" value="5-methyltetrahydropteroyltriglutamate--homocysteine methyltransferase"/>
    <property type="match status" value="1"/>
</dbReference>
<comment type="caution">
    <text evidence="16">The sequence shown here is derived from an EMBL/GenBank/DDBJ whole genome shotgun (WGS) entry which is preliminary data.</text>
</comment>
<feature type="binding site" evidence="10 11">
    <location>
        <position position="615"/>
    </location>
    <ligand>
        <name>L-methionine</name>
        <dbReference type="ChEBI" id="CHEBI:57844"/>
    </ligand>
</feature>
<dbReference type="GO" id="GO:0003871">
    <property type="term" value="F:5-methyltetrahydropteroyltriglutamate-homocysteine S-methyltransferase activity"/>
    <property type="evidence" value="ECO:0007669"/>
    <property type="project" value="UniProtKB-UniRule"/>
</dbReference>
<feature type="binding site" evidence="12">
    <location>
        <position position="659"/>
    </location>
    <ligand>
        <name>Zn(2+)</name>
        <dbReference type="ChEBI" id="CHEBI:29105"/>
        <label>1</label>
        <note>catalytic</note>
    </ligand>
</feature>
<keyword evidence="7 10" id="KW-0479">Metal-binding</keyword>
<name>A0A5D4H9U4_9SPHI</name>
<comment type="cofactor">
    <cofactor evidence="12">
        <name>Zn(2+)</name>
        <dbReference type="ChEBI" id="CHEBI:29105"/>
    </cofactor>
    <text evidence="12">Binds 2 Zn(2+) ions per subunit.</text>
</comment>
<feature type="binding site" evidence="10 11">
    <location>
        <begin position="447"/>
        <end position="449"/>
    </location>
    <ligand>
        <name>L-homocysteine</name>
        <dbReference type="ChEBI" id="CHEBI:58199"/>
    </ligand>
</feature>
<dbReference type="SUPFAM" id="SSF51726">
    <property type="entry name" value="UROD/MetE-like"/>
    <property type="match status" value="2"/>
</dbReference>
<dbReference type="AlphaFoldDB" id="A0A5D4H9U4"/>
<keyword evidence="4 10" id="KW-0489">Methyltransferase</keyword>
<evidence type="ECO:0000256" key="1">
    <source>
        <dbReference type="ARBA" id="ARBA00002777"/>
    </source>
</evidence>
<keyword evidence="6 10" id="KW-0808">Transferase</keyword>
<dbReference type="GO" id="GO:0032259">
    <property type="term" value="P:methylation"/>
    <property type="evidence" value="ECO:0007669"/>
    <property type="project" value="UniProtKB-KW"/>
</dbReference>
<dbReference type="InterPro" id="IPR038071">
    <property type="entry name" value="UROD/MetE-like_sf"/>
</dbReference>
<feature type="binding site" evidence="10 11">
    <location>
        <begin position="531"/>
        <end position="532"/>
    </location>
    <ligand>
        <name>5-methyltetrahydropteroyltri-L-glutamate</name>
        <dbReference type="ChEBI" id="CHEBI:58207"/>
    </ligand>
</feature>
<evidence type="ECO:0000256" key="3">
    <source>
        <dbReference type="ARBA" id="ARBA00009553"/>
    </source>
</evidence>
<evidence type="ECO:0000313" key="17">
    <source>
        <dbReference type="Proteomes" id="UP000322362"/>
    </source>
</evidence>
<dbReference type="EC" id="2.1.1.14" evidence="10"/>
<feature type="domain" description="Cobalamin-independent methionine synthase MetE N-terminal" evidence="15">
    <location>
        <begin position="4"/>
        <end position="318"/>
    </location>
</feature>
<feature type="binding site" evidence="10">
    <location>
        <position position="500"/>
    </location>
    <ligand>
        <name>L-homocysteine</name>
        <dbReference type="ChEBI" id="CHEBI:58199"/>
    </ligand>
</feature>
<feature type="binding site" evidence="11">
    <location>
        <position position="19"/>
    </location>
    <ligand>
        <name>5-methyltetrahydropteroyltri-L-glutamate</name>
        <dbReference type="ChEBI" id="CHEBI:58207"/>
    </ligand>
</feature>
<feature type="binding site" evidence="11">
    <location>
        <position position="125"/>
    </location>
    <ligand>
        <name>5-methyltetrahydropteroyltri-L-glutamate</name>
        <dbReference type="ChEBI" id="CHEBI:58207"/>
    </ligand>
</feature>
<evidence type="ECO:0000256" key="4">
    <source>
        <dbReference type="ARBA" id="ARBA00022603"/>
    </source>
</evidence>
<feature type="domain" description="Cobalamin-independent methionine synthase MetE C-terminal/archaeal" evidence="14">
    <location>
        <begin position="442"/>
        <end position="765"/>
    </location>
</feature>
<feature type="binding site" evidence="10 11">
    <location>
        <position position="500"/>
    </location>
    <ligand>
        <name>L-methionine</name>
        <dbReference type="ChEBI" id="CHEBI:57844"/>
    </ligand>
</feature>
<proteinExistence type="inferred from homology"/>
<comment type="pathway">
    <text evidence="2 10">Amino-acid biosynthesis; L-methionine biosynthesis via de novo pathway; L-methionine from L-homocysteine (MetE route): step 1/1.</text>
</comment>
<dbReference type="Proteomes" id="UP000322362">
    <property type="component" value="Unassembled WGS sequence"/>
</dbReference>
<feature type="binding site" evidence="10">
    <location>
        <position position="681"/>
    </location>
    <ligand>
        <name>Zn(2+)</name>
        <dbReference type="ChEBI" id="CHEBI:29105"/>
        <note>catalytic</note>
    </ligand>
</feature>
<evidence type="ECO:0000256" key="13">
    <source>
        <dbReference type="PIRSR" id="PIRSR000382-3"/>
    </source>
</evidence>
<reference evidence="16 17" key="1">
    <citation type="submission" date="2019-08" db="EMBL/GenBank/DDBJ databases">
        <title>Phlebobacter frassis gen. nov. sp. nov., a new member of family Sphingobacteriaceae isolated from sand fly rearing media.</title>
        <authorList>
            <person name="Kakumanu M.L."/>
            <person name="Marayati B.F."/>
            <person name="Wada-Katsumata A."/>
            <person name="Wasserberg G."/>
            <person name="Schal C."/>
            <person name="Apperson C.S."/>
            <person name="Ponnusamy L."/>
        </authorList>
    </citation>
    <scope>NUCLEOTIDE SEQUENCE [LARGE SCALE GENOMIC DNA]</scope>
    <source>
        <strain evidence="16 17">SSI9</strain>
    </source>
</reference>
<dbReference type="InterPro" id="IPR006276">
    <property type="entry name" value="Cobalamin-indep_Met_synthase"/>
</dbReference>
<evidence type="ECO:0000256" key="9">
    <source>
        <dbReference type="ARBA" id="ARBA00023167"/>
    </source>
</evidence>
<gene>
    <name evidence="10 16" type="primary">metE</name>
    <name evidence="16" type="ORF">FXV77_07510</name>
</gene>
<feature type="binding site" evidence="10">
    <location>
        <position position="657"/>
    </location>
    <ligand>
        <name>Zn(2+)</name>
        <dbReference type="ChEBI" id="CHEBI:29105"/>
        <note>catalytic</note>
    </ligand>
</feature>
<dbReference type="PANTHER" id="PTHR30519">
    <property type="entry name" value="5-METHYLTETRAHYDROPTEROYLTRIGLUTAMATE--HOMOCYSTEINE METHYLTRANSFERASE"/>
    <property type="match status" value="1"/>
</dbReference>
<dbReference type="FunFam" id="3.20.20.210:FF:000002">
    <property type="entry name" value="5-methyltetrahydropteroyltriglutamate--homocysteine methyltransferase"/>
    <property type="match status" value="1"/>
</dbReference>
<protein>
    <recommendedName>
        <fullName evidence="10">5-methyltetrahydropteroyltriglutamate--homocysteine methyltransferase</fullName>
        <ecNumber evidence="10">2.1.1.14</ecNumber>
    </recommendedName>
    <alternativeName>
        <fullName evidence="10">Cobalamin-independent methionine synthase</fullName>
    </alternativeName>
    <alternativeName>
        <fullName evidence="10">Methionine synthase, vitamin-B12 independent isozyme</fullName>
    </alternativeName>
</protein>
<feature type="binding site" evidence="10">
    <location>
        <position position="120"/>
    </location>
    <ligand>
        <name>5-methyltetrahydropteroyltri-L-glutamate</name>
        <dbReference type="ChEBI" id="CHEBI:58207"/>
    </ligand>
</feature>
<dbReference type="HAMAP" id="MF_00172">
    <property type="entry name" value="Meth_synth"/>
    <property type="match status" value="1"/>
</dbReference>
<dbReference type="GO" id="GO:0071265">
    <property type="term" value="P:L-methionine biosynthetic process"/>
    <property type="evidence" value="ECO:0007669"/>
    <property type="project" value="UniProtKB-ARBA"/>
</dbReference>
<evidence type="ECO:0000256" key="12">
    <source>
        <dbReference type="PIRSR" id="PIRSR000382-2"/>
    </source>
</evidence>
<comment type="cofactor">
    <cofactor evidence="10">
        <name>Zn(2+)</name>
        <dbReference type="ChEBI" id="CHEBI:29105"/>
    </cofactor>
    <text evidence="10">Binds 1 zinc ion per subunit.</text>
</comment>
<keyword evidence="5 10" id="KW-0028">Amino-acid biosynthesis</keyword>
<evidence type="ECO:0000256" key="2">
    <source>
        <dbReference type="ARBA" id="ARBA00004681"/>
    </source>
</evidence>
<comment type="similarity">
    <text evidence="3 10">Belongs to the vitamin-B12 independent methionine synthase family.</text>
</comment>
<feature type="binding site" evidence="10">
    <location>
        <begin position="16"/>
        <end position="19"/>
    </location>
    <ligand>
        <name>5-methyltetrahydropteroyltri-L-glutamate</name>
        <dbReference type="ChEBI" id="CHEBI:58207"/>
    </ligand>
</feature>